<dbReference type="EMBL" id="RCHU02000016">
    <property type="protein sequence ID" value="KAL3568851.1"/>
    <property type="molecule type" value="Genomic_DNA"/>
</dbReference>
<dbReference type="Proteomes" id="UP000309997">
    <property type="component" value="Unassembled WGS sequence"/>
</dbReference>
<name>A0ACC4ASD4_POPAL</name>
<reference evidence="1 2" key="1">
    <citation type="journal article" date="2024" name="Plant Biotechnol. J.">
        <title>Genome and CRISPR/Cas9 system of a widespread forest tree (Populus alba) in the world.</title>
        <authorList>
            <person name="Liu Y.J."/>
            <person name="Jiang P.F."/>
            <person name="Han X.M."/>
            <person name="Li X.Y."/>
            <person name="Wang H.M."/>
            <person name="Wang Y.J."/>
            <person name="Wang X.X."/>
            <person name="Zeng Q.Y."/>
        </authorList>
    </citation>
    <scope>NUCLEOTIDE SEQUENCE [LARGE SCALE GENOMIC DNA]</scope>
    <source>
        <strain evidence="2">cv. PAL-ZL1</strain>
    </source>
</reference>
<accession>A0ACC4ASD4</accession>
<proteinExistence type="predicted"/>
<evidence type="ECO:0000313" key="2">
    <source>
        <dbReference type="Proteomes" id="UP000309997"/>
    </source>
</evidence>
<protein>
    <submittedName>
        <fullName evidence="1">Uncharacterized protein</fullName>
    </submittedName>
</protein>
<keyword evidence="2" id="KW-1185">Reference proteome</keyword>
<gene>
    <name evidence="1" type="ORF">D5086_028741</name>
</gene>
<organism evidence="1 2">
    <name type="scientific">Populus alba</name>
    <name type="common">White poplar</name>
    <dbReference type="NCBI Taxonomy" id="43335"/>
    <lineage>
        <taxon>Eukaryota</taxon>
        <taxon>Viridiplantae</taxon>
        <taxon>Streptophyta</taxon>
        <taxon>Embryophyta</taxon>
        <taxon>Tracheophyta</taxon>
        <taxon>Spermatophyta</taxon>
        <taxon>Magnoliopsida</taxon>
        <taxon>eudicotyledons</taxon>
        <taxon>Gunneridae</taxon>
        <taxon>Pentapetalae</taxon>
        <taxon>rosids</taxon>
        <taxon>fabids</taxon>
        <taxon>Malpighiales</taxon>
        <taxon>Salicaceae</taxon>
        <taxon>Saliceae</taxon>
        <taxon>Populus</taxon>
    </lineage>
</organism>
<sequence>MDIDLRLPSGDHDKEGEEPNGVDNMLSEVKLHNGDAETGNVVDVAEEILSIEGGDVNSPTPTTFKEDTNLEPLSGMEFESHGAAYSFYQEYARSMGFNTAIQNSRRSKTSREFIDAKFACSRYGTKREYDKSFNRPRSRQTKQDPENGTSRRLCSKTDCKASMHVKRRPDGKWVIHSFVKEHNHGLLPAQAVSEQTRRMYAAMAQQFAEYKNVAGLKNDPKNSFDKGRNLGLEAGETKILYEEEAKADSDTWNKQPSLKSPSPLEKSVSGVYTHAVFKKFQVEILGVVACHPKMESQDEISVSFRVQDLEKHQDFTVLWNQMRYNDLCQRALKLSEEASLSQESYNIAFRALGEVFGNCISINNSNKSLVEAGTSTTHGLLCIEDDNQNRSMTKTNKKKNQTKKRKVNSEQEITTDGPQDSLQQMDKLSSRAVALEGYYGTQQGVPGMVQLNLMAPTRDNYYSNQQTIQGLGQLNSIAPSHDGYYGTQQSMHGLGQMDFFRTPTGFAYSIRDDPNFTFGNSFLNHVAIEVSTTASFLGRRGRMNIYFVMQQERFISTEAEISVNNEMCHCKEDAVKSGFFVLTGIKWGNIGGVADETRIGDAAAVDSPKGLLLCLKGIHEESYSFYQEYAKSTAFATSIKNSRYGVTPESDCGNSRRSTVKKKIARPACIERTRKMYVDMPRQCGGYQNSGFVKSEMNTQFGKGRCLALDEGDAQAVLEYFKSIKKENANFYAIDSNEEQRLRNYSLEHIHKEEGSFILAAGMIVFLLRWLHVIFPGVQKLITKMKAEDPGFLVQELFIWNQILIYARPIAMEICCRSAVINSFLVLLDVYVLIRKVLKAMWKIPNVM</sequence>
<evidence type="ECO:0000313" key="1">
    <source>
        <dbReference type="EMBL" id="KAL3568851.1"/>
    </source>
</evidence>
<comment type="caution">
    <text evidence="1">The sequence shown here is derived from an EMBL/GenBank/DDBJ whole genome shotgun (WGS) entry which is preliminary data.</text>
</comment>